<evidence type="ECO:0000313" key="2">
    <source>
        <dbReference type="EMBL" id="MXY94594.1"/>
    </source>
</evidence>
<keyword evidence="1" id="KW-1133">Transmembrane helix</keyword>
<feature type="transmembrane region" description="Helical" evidence="1">
    <location>
        <begin position="203"/>
        <end position="222"/>
    </location>
</feature>
<sequence length="243" mass="26807">MTEVGTEAGPRAVPGVDLAGSVPIFGSRPGSQLVDGESFADFSRKRLIFGSFTRLGETHVYRVDCKAGDRLRAQMFAPVLPRGGSVVPTFAVVARSLPYSADTEKLPLELPQGYRAIVAPPPSELLQPAKDVLTRVHYYPGPIIDTRTLVGGRCYLVVWTPHNRMGKYVVSIGHRWHVRWSYWAQLPLYWWRIRGWFGLSRAAMLYVLAAAVLIALAVAAILRRGGAPRRAQRKGRAAAKTDS</sequence>
<accession>A0A6B0YU05</accession>
<dbReference type="AlphaFoldDB" id="A0A6B0YU05"/>
<gene>
    <name evidence="2" type="ORF">F4Y42_14225</name>
</gene>
<proteinExistence type="predicted"/>
<keyword evidence="1" id="KW-0472">Membrane</keyword>
<evidence type="ECO:0000256" key="1">
    <source>
        <dbReference type="SAM" id="Phobius"/>
    </source>
</evidence>
<protein>
    <submittedName>
        <fullName evidence="2">Uncharacterized protein</fullName>
    </submittedName>
</protein>
<dbReference type="EMBL" id="VXRG01000117">
    <property type="protein sequence ID" value="MXY94594.1"/>
    <property type="molecule type" value="Genomic_DNA"/>
</dbReference>
<reference evidence="2" key="1">
    <citation type="submission" date="2019-09" db="EMBL/GenBank/DDBJ databases">
        <title>Characterisation of the sponge microbiome using genome-centric metagenomics.</title>
        <authorList>
            <person name="Engelberts J.P."/>
            <person name="Robbins S.J."/>
            <person name="De Goeij J.M."/>
            <person name="Aranda M."/>
            <person name="Bell S.C."/>
            <person name="Webster N.S."/>
        </authorList>
    </citation>
    <scope>NUCLEOTIDE SEQUENCE</scope>
    <source>
        <strain evidence="2">SB0664_bin_27</strain>
    </source>
</reference>
<name>A0A6B0YU05_9CHLR</name>
<keyword evidence="1" id="KW-0812">Transmembrane</keyword>
<comment type="caution">
    <text evidence="2">The sequence shown here is derived from an EMBL/GenBank/DDBJ whole genome shotgun (WGS) entry which is preliminary data.</text>
</comment>
<organism evidence="2">
    <name type="scientific">Caldilineaceae bacterium SB0664_bin_27</name>
    <dbReference type="NCBI Taxonomy" id="2605260"/>
    <lineage>
        <taxon>Bacteria</taxon>
        <taxon>Bacillati</taxon>
        <taxon>Chloroflexota</taxon>
        <taxon>Caldilineae</taxon>
        <taxon>Caldilineales</taxon>
        <taxon>Caldilineaceae</taxon>
    </lineage>
</organism>